<dbReference type="Proteomes" id="UP000676325">
    <property type="component" value="Unassembled WGS sequence"/>
</dbReference>
<dbReference type="EMBL" id="JAGSOH010000071">
    <property type="protein sequence ID" value="MBR7828990.1"/>
    <property type="molecule type" value="Genomic_DNA"/>
</dbReference>
<dbReference type="Pfam" id="PF07179">
    <property type="entry name" value="SseB"/>
    <property type="match status" value="1"/>
</dbReference>
<dbReference type="AlphaFoldDB" id="A0A941IHX1"/>
<comment type="caution">
    <text evidence="2">The sequence shown here is derived from an EMBL/GenBank/DDBJ whole genome shotgun (WGS) entry which is preliminary data.</text>
</comment>
<protein>
    <submittedName>
        <fullName evidence="2">SseB family protein</fullName>
    </submittedName>
</protein>
<evidence type="ECO:0000259" key="1">
    <source>
        <dbReference type="Pfam" id="PF07179"/>
    </source>
</evidence>
<evidence type="ECO:0000313" key="3">
    <source>
        <dbReference type="Proteomes" id="UP000676325"/>
    </source>
</evidence>
<organism evidence="2 3">
    <name type="scientific">Actinospica acidithermotolerans</name>
    <dbReference type="NCBI Taxonomy" id="2828514"/>
    <lineage>
        <taxon>Bacteria</taxon>
        <taxon>Bacillati</taxon>
        <taxon>Actinomycetota</taxon>
        <taxon>Actinomycetes</taxon>
        <taxon>Catenulisporales</taxon>
        <taxon>Actinospicaceae</taxon>
        <taxon>Actinospica</taxon>
    </lineage>
</organism>
<gene>
    <name evidence="2" type="ORF">KDK95_21965</name>
</gene>
<feature type="domain" description="SseB protein N-terminal" evidence="1">
    <location>
        <begin position="82"/>
        <end position="140"/>
    </location>
</feature>
<name>A0A941IHX1_9ACTN</name>
<proteinExistence type="predicted"/>
<dbReference type="RefSeq" id="WP_212520124.1">
    <property type="nucleotide sequence ID" value="NZ_JAGSOH010000071.1"/>
</dbReference>
<reference evidence="2" key="1">
    <citation type="submission" date="2021-04" db="EMBL/GenBank/DDBJ databases">
        <title>Genome based classification of Actinospica acidithermotolerans sp. nov., an actinobacterium isolated from an Indonesian hot spring.</title>
        <authorList>
            <person name="Kusuma A.B."/>
            <person name="Putra K.E."/>
            <person name="Nafisah S."/>
            <person name="Loh J."/>
            <person name="Nouioui I."/>
            <person name="Goodfellow M."/>
        </authorList>
    </citation>
    <scope>NUCLEOTIDE SEQUENCE</scope>
    <source>
        <strain evidence="2">MGRD01-02</strain>
    </source>
</reference>
<keyword evidence="3" id="KW-1185">Reference proteome</keyword>
<accession>A0A941IHX1</accession>
<dbReference type="InterPro" id="IPR009839">
    <property type="entry name" value="SseB_N"/>
</dbReference>
<evidence type="ECO:0000313" key="2">
    <source>
        <dbReference type="EMBL" id="MBR7828990.1"/>
    </source>
</evidence>
<sequence length="153" mass="16748">MLLIGNFAQGAPAHVRSTTVYGYPEDDNGGTQILQPSLADAIRAFATGSIGPEDFHAVFTVSKIFCPRGERPGFLALHDTPQPVIPMFSSLVELRRYSGEKSRHFVVTGAEVLDLLPGGYGMILDIEGEHRVVFDAQAVEQMIDYTMKRMYGG</sequence>